<accession>A0A645GGX0</accession>
<sequence length="95" mass="11012">MDSDPYIIKPEFLKIRLCLFHLAHIRISQPGSIRESGGQARRRRLLRYGDPIFFRKQPDLFLGNAGIRQRTDDPQFSYRADARAVGLKVIRIGPF</sequence>
<evidence type="ECO:0000313" key="1">
    <source>
        <dbReference type="EMBL" id="MPN25390.1"/>
    </source>
</evidence>
<protein>
    <submittedName>
        <fullName evidence="1">Uncharacterized protein</fullName>
    </submittedName>
</protein>
<reference evidence="1" key="1">
    <citation type="submission" date="2019-08" db="EMBL/GenBank/DDBJ databases">
        <authorList>
            <person name="Kucharzyk K."/>
            <person name="Murdoch R.W."/>
            <person name="Higgins S."/>
            <person name="Loffler F."/>
        </authorList>
    </citation>
    <scope>NUCLEOTIDE SEQUENCE</scope>
</reference>
<proteinExistence type="predicted"/>
<dbReference type="EMBL" id="VSSQ01074552">
    <property type="protein sequence ID" value="MPN25390.1"/>
    <property type="molecule type" value="Genomic_DNA"/>
</dbReference>
<gene>
    <name evidence="1" type="ORF">SDC9_172799</name>
</gene>
<organism evidence="1">
    <name type="scientific">bioreactor metagenome</name>
    <dbReference type="NCBI Taxonomy" id="1076179"/>
    <lineage>
        <taxon>unclassified sequences</taxon>
        <taxon>metagenomes</taxon>
        <taxon>ecological metagenomes</taxon>
    </lineage>
</organism>
<comment type="caution">
    <text evidence="1">The sequence shown here is derived from an EMBL/GenBank/DDBJ whole genome shotgun (WGS) entry which is preliminary data.</text>
</comment>
<dbReference type="AlphaFoldDB" id="A0A645GGX0"/>
<name>A0A645GGX0_9ZZZZ</name>